<evidence type="ECO:0000313" key="1">
    <source>
        <dbReference type="EMBL" id="EPB89619.1"/>
    </source>
</evidence>
<keyword evidence="2" id="KW-1185">Reference proteome</keyword>
<protein>
    <submittedName>
        <fullName evidence="1">Uncharacterized protein</fullName>
    </submittedName>
</protein>
<proteinExistence type="predicted"/>
<dbReference type="VEuPathDB" id="FungiDB:HMPREF1544_03551"/>
<dbReference type="EMBL" id="KE123932">
    <property type="protein sequence ID" value="EPB89619.1"/>
    <property type="molecule type" value="Genomic_DNA"/>
</dbReference>
<organism evidence="1 2">
    <name type="scientific">Mucor circinelloides f. circinelloides (strain 1006PhL)</name>
    <name type="common">Mucormycosis agent</name>
    <name type="synonym">Calyptromyces circinelloides</name>
    <dbReference type="NCBI Taxonomy" id="1220926"/>
    <lineage>
        <taxon>Eukaryota</taxon>
        <taxon>Fungi</taxon>
        <taxon>Fungi incertae sedis</taxon>
        <taxon>Mucoromycota</taxon>
        <taxon>Mucoromycotina</taxon>
        <taxon>Mucoromycetes</taxon>
        <taxon>Mucorales</taxon>
        <taxon>Mucorineae</taxon>
        <taxon>Mucoraceae</taxon>
        <taxon>Mucor</taxon>
    </lineage>
</organism>
<dbReference type="InParanoid" id="S2JI92"/>
<sequence>MDGTKLLVEAKAIYNQVMGMDISEESKDLLSVTNIQIMGPEAHIVSLNTADDHLYIARSLKSYTLPSTLSCLNKRCKSIIDNLFDFKIP</sequence>
<accession>S2JI92</accession>
<dbReference type="AlphaFoldDB" id="S2JI92"/>
<gene>
    <name evidence="1" type="ORF">HMPREF1544_03551</name>
</gene>
<dbReference type="Proteomes" id="UP000014254">
    <property type="component" value="Unassembled WGS sequence"/>
</dbReference>
<name>S2JI92_MUCC1</name>
<evidence type="ECO:0000313" key="2">
    <source>
        <dbReference type="Proteomes" id="UP000014254"/>
    </source>
</evidence>
<reference evidence="2" key="1">
    <citation type="submission" date="2013-05" db="EMBL/GenBank/DDBJ databases">
        <title>The Genome sequence of Mucor circinelloides f. circinelloides 1006PhL.</title>
        <authorList>
            <consortium name="The Broad Institute Genomics Platform"/>
            <person name="Cuomo C."/>
            <person name="Earl A."/>
            <person name="Findley K."/>
            <person name="Lee S.C."/>
            <person name="Walker B."/>
            <person name="Young S."/>
            <person name="Zeng Q."/>
            <person name="Gargeya S."/>
            <person name="Fitzgerald M."/>
            <person name="Haas B."/>
            <person name="Abouelleil A."/>
            <person name="Allen A.W."/>
            <person name="Alvarado L."/>
            <person name="Arachchi H.M."/>
            <person name="Berlin A.M."/>
            <person name="Chapman S.B."/>
            <person name="Gainer-Dewar J."/>
            <person name="Goldberg J."/>
            <person name="Griggs A."/>
            <person name="Gujja S."/>
            <person name="Hansen M."/>
            <person name="Howarth C."/>
            <person name="Imamovic A."/>
            <person name="Ireland A."/>
            <person name="Larimer J."/>
            <person name="McCowan C."/>
            <person name="Murphy C."/>
            <person name="Pearson M."/>
            <person name="Poon T.W."/>
            <person name="Priest M."/>
            <person name="Roberts A."/>
            <person name="Saif S."/>
            <person name="Shea T."/>
            <person name="Sisk P."/>
            <person name="Sykes S."/>
            <person name="Wortman J."/>
            <person name="Nusbaum C."/>
            <person name="Birren B."/>
        </authorList>
    </citation>
    <scope>NUCLEOTIDE SEQUENCE [LARGE SCALE GENOMIC DNA]</scope>
    <source>
        <strain evidence="2">1006PhL</strain>
    </source>
</reference>
<dbReference type="OrthoDB" id="2262431at2759"/>